<evidence type="ECO:0000313" key="4">
    <source>
        <dbReference type="Proteomes" id="UP001498771"/>
    </source>
</evidence>
<proteinExistence type="predicted"/>
<gene>
    <name evidence="3" type="ORF">BZA70DRAFT_71090</name>
</gene>
<feature type="compositionally biased region" description="Polar residues" evidence="1">
    <location>
        <begin position="106"/>
        <end position="115"/>
    </location>
</feature>
<evidence type="ECO:0000256" key="1">
    <source>
        <dbReference type="SAM" id="MobiDB-lite"/>
    </source>
</evidence>
<dbReference type="Proteomes" id="UP001498771">
    <property type="component" value="Unassembled WGS sequence"/>
</dbReference>
<accession>A0ABR1F1B8</accession>
<dbReference type="Gene3D" id="3.30.1250.10">
    <property type="entry name" value="Ribosome maturation protein SBDS, N-terminal domain"/>
    <property type="match status" value="1"/>
</dbReference>
<dbReference type="InterPro" id="IPR019783">
    <property type="entry name" value="SDO1/SBDS_N"/>
</dbReference>
<evidence type="ECO:0000259" key="2">
    <source>
        <dbReference type="Pfam" id="PF01172"/>
    </source>
</evidence>
<keyword evidence="4" id="KW-1185">Reference proteome</keyword>
<dbReference type="Pfam" id="PF01172">
    <property type="entry name" value="SBDS_N"/>
    <property type="match status" value="1"/>
</dbReference>
<protein>
    <submittedName>
        <fullName evidence="3">Ribosome maturation protein</fullName>
    </submittedName>
</protein>
<dbReference type="EMBL" id="JBBJBU010000011">
    <property type="protein sequence ID" value="KAK7203634.1"/>
    <property type="molecule type" value="Genomic_DNA"/>
</dbReference>
<dbReference type="InterPro" id="IPR036786">
    <property type="entry name" value="Ribosome_mat_SBDS_N_sf"/>
</dbReference>
<dbReference type="GeneID" id="90040855"/>
<feature type="domain" description="Ribosome maturation protein SDO1/SBDS N-terminal" evidence="2">
    <location>
        <begin position="4"/>
        <end position="94"/>
    </location>
</feature>
<feature type="region of interest" description="Disordered" evidence="1">
    <location>
        <begin position="88"/>
        <end position="115"/>
    </location>
</feature>
<sequence length="115" mass="12437">MSPNASKVFYKGSEDDFLVILSSLDAYSLFRKDPSTTPLVDVVDSFKVFVTHRGGSQGILDQASKAALENEFGTDNVDEAIKQILIKGDPQEGKGYNSKGFDSKNDSNGPAYTGH</sequence>
<dbReference type="RefSeq" id="XP_064766667.1">
    <property type="nucleotide sequence ID" value="XM_064915343.1"/>
</dbReference>
<evidence type="ECO:0000313" key="3">
    <source>
        <dbReference type="EMBL" id="KAK7203634.1"/>
    </source>
</evidence>
<comment type="caution">
    <text evidence="3">The sequence shown here is derived from an EMBL/GenBank/DDBJ whole genome shotgun (WGS) entry which is preliminary data.</text>
</comment>
<name>A0ABR1F1B8_9ASCO</name>
<dbReference type="SUPFAM" id="SSF89895">
    <property type="entry name" value="FYSH domain"/>
    <property type="match status" value="1"/>
</dbReference>
<reference evidence="3 4" key="1">
    <citation type="submission" date="2024-03" db="EMBL/GenBank/DDBJ databases">
        <title>Genome-scale model development and genomic sequencing of the oleaginous clade Lipomyces.</title>
        <authorList>
            <consortium name="Lawrence Berkeley National Laboratory"/>
            <person name="Czajka J.J."/>
            <person name="Han Y."/>
            <person name="Kim J."/>
            <person name="Mondo S.J."/>
            <person name="Hofstad B.A."/>
            <person name="Robles A."/>
            <person name="Haridas S."/>
            <person name="Riley R."/>
            <person name="LaButti K."/>
            <person name="Pangilinan J."/>
            <person name="Andreopoulos W."/>
            <person name="Lipzen A."/>
            <person name="Yan J."/>
            <person name="Wang M."/>
            <person name="Ng V."/>
            <person name="Grigoriev I.V."/>
            <person name="Spatafora J.W."/>
            <person name="Magnuson J.K."/>
            <person name="Baker S.E."/>
            <person name="Pomraning K.R."/>
        </authorList>
    </citation>
    <scope>NUCLEOTIDE SEQUENCE [LARGE SCALE GENOMIC DNA]</scope>
    <source>
        <strain evidence="3 4">Phaff 52-87</strain>
    </source>
</reference>
<organism evidence="3 4">
    <name type="scientific">Myxozyma melibiosi</name>
    <dbReference type="NCBI Taxonomy" id="54550"/>
    <lineage>
        <taxon>Eukaryota</taxon>
        <taxon>Fungi</taxon>
        <taxon>Dikarya</taxon>
        <taxon>Ascomycota</taxon>
        <taxon>Saccharomycotina</taxon>
        <taxon>Lipomycetes</taxon>
        <taxon>Lipomycetales</taxon>
        <taxon>Lipomycetaceae</taxon>
        <taxon>Myxozyma</taxon>
    </lineage>
</organism>